<evidence type="ECO:0008006" key="2">
    <source>
        <dbReference type="Google" id="ProtNLM"/>
    </source>
</evidence>
<reference evidence="1" key="1">
    <citation type="submission" date="2018-05" db="EMBL/GenBank/DDBJ databases">
        <authorList>
            <person name="Lanie J.A."/>
            <person name="Ng W.-L."/>
            <person name="Kazmierczak K.M."/>
            <person name="Andrzejewski T.M."/>
            <person name="Davidsen T.M."/>
            <person name="Wayne K.J."/>
            <person name="Tettelin H."/>
            <person name="Glass J.I."/>
            <person name="Rusch D."/>
            <person name="Podicherti R."/>
            <person name="Tsui H.-C.T."/>
            <person name="Winkler M.E."/>
        </authorList>
    </citation>
    <scope>NUCLEOTIDE SEQUENCE</scope>
</reference>
<sequence>MIYKLLLVFQFLLYHNIFANNIIFPLSDPIYISVRQNFLRFHDFSIYKEYSSLNNQYIKKHIDNFIYHSSIDKQNIFFQLLPKTKLWNNKPQSEIRIWASTYWKNLSIMVEPVLVSNPYGSSILGTNDTRIFSSSGVSGRLINSLVRYQNDILSFQLGRSPIWWGQPWGTSIIQSSGAPSYDHLDMRFNFNNFQLEVLAGQLGSEESEAGDRIRRNIAGHRLTWIPEHHKWVIGIGEQVLYTGINRSMEWWYLNPAVPYFFTALEEDEERLEGERDNDNSILFIFGRYVIKPNISSHFEFIVDEFQTKKQSMEKYPNSLGIKIGIDGLYTILARDIYFNIEYNKLDNWTYIHGGQYTNWQNRDHSIGYPYGSDLWSSQVQLETWVSKRILLSFDWLYLTKGNNNLSTYWEAEGSTELNFPSKPESNYNLIDLSTSFYHTIGYIKMGLSNKIFPNDIAFGNTKNYDQDITLYLEIQLIKGIGVNI</sequence>
<dbReference type="InterPro" id="IPR038636">
    <property type="entry name" value="Wzi_sf"/>
</dbReference>
<dbReference type="AlphaFoldDB" id="A0A381YRM3"/>
<dbReference type="Gene3D" id="2.40.160.130">
    <property type="entry name" value="Capsule assembly protein Wzi"/>
    <property type="match status" value="1"/>
</dbReference>
<dbReference type="InterPro" id="IPR026950">
    <property type="entry name" value="Caps_assemb_Wzi"/>
</dbReference>
<name>A0A381YRM3_9ZZZZ</name>
<evidence type="ECO:0000313" key="1">
    <source>
        <dbReference type="EMBL" id="SVA79610.1"/>
    </source>
</evidence>
<gene>
    <name evidence="1" type="ORF">METZ01_LOCUS132464</name>
</gene>
<organism evidence="1">
    <name type="scientific">marine metagenome</name>
    <dbReference type="NCBI Taxonomy" id="408172"/>
    <lineage>
        <taxon>unclassified sequences</taxon>
        <taxon>metagenomes</taxon>
        <taxon>ecological metagenomes</taxon>
    </lineage>
</organism>
<proteinExistence type="predicted"/>
<dbReference type="Pfam" id="PF14052">
    <property type="entry name" value="Caps_assemb_Wzi"/>
    <property type="match status" value="1"/>
</dbReference>
<dbReference type="EMBL" id="UINC01018877">
    <property type="protein sequence ID" value="SVA79610.1"/>
    <property type="molecule type" value="Genomic_DNA"/>
</dbReference>
<accession>A0A381YRM3</accession>
<protein>
    <recommendedName>
        <fullName evidence="2">Capsule assembly Wzi family protein</fullName>
    </recommendedName>
</protein>